<name>K2IWJ4_9RHOB</name>
<keyword evidence="4" id="KW-1185">Reference proteome</keyword>
<dbReference type="GO" id="GO:0016020">
    <property type="term" value="C:membrane"/>
    <property type="evidence" value="ECO:0007669"/>
    <property type="project" value="InterPro"/>
</dbReference>
<feature type="transmembrane region" description="Helical" evidence="1">
    <location>
        <begin position="6"/>
        <end position="24"/>
    </location>
</feature>
<dbReference type="InterPro" id="IPR000620">
    <property type="entry name" value="EamA_dom"/>
</dbReference>
<evidence type="ECO:0000256" key="1">
    <source>
        <dbReference type="SAM" id="Phobius"/>
    </source>
</evidence>
<keyword evidence="1" id="KW-0472">Membrane</keyword>
<sequence>MLLIVPFVWIPVPVGDLWLFAGMMMTQAFRLAPAVVVATLDYTALLWATFFGWLIWRENPDAITFLGAAIIIASGVFTILREQRQAGS</sequence>
<dbReference type="EMBL" id="AMRK01000025">
    <property type="protein sequence ID" value="EKE67243.1"/>
    <property type="molecule type" value="Genomic_DNA"/>
</dbReference>
<comment type="caution">
    <text evidence="3">The sequence shown here is derived from an EMBL/GenBank/DDBJ whole genome shotgun (WGS) entry which is preliminary data.</text>
</comment>
<dbReference type="PATRIC" id="fig|1208323.3.peg.4309"/>
<keyword evidence="1" id="KW-0812">Transmembrane</keyword>
<proteinExistence type="predicted"/>
<accession>K2IWJ4</accession>
<dbReference type="Proteomes" id="UP000006762">
    <property type="component" value="Unassembled WGS sequence"/>
</dbReference>
<dbReference type="RefSeq" id="WP_009574270.1">
    <property type="nucleotide sequence ID" value="NZ_AMRK01000025.1"/>
</dbReference>
<dbReference type="Pfam" id="PF00892">
    <property type="entry name" value="EamA"/>
    <property type="match status" value="1"/>
</dbReference>
<protein>
    <recommendedName>
        <fullName evidence="2">EamA domain-containing protein</fullName>
    </recommendedName>
</protein>
<evidence type="ECO:0000259" key="2">
    <source>
        <dbReference type="Pfam" id="PF00892"/>
    </source>
</evidence>
<dbReference type="SUPFAM" id="SSF103481">
    <property type="entry name" value="Multidrug resistance efflux transporter EmrE"/>
    <property type="match status" value="1"/>
</dbReference>
<dbReference type="eggNOG" id="COG0697">
    <property type="taxonomic scope" value="Bacteria"/>
</dbReference>
<feature type="transmembrane region" description="Helical" evidence="1">
    <location>
        <begin position="62"/>
        <end position="80"/>
    </location>
</feature>
<feature type="transmembrane region" description="Helical" evidence="1">
    <location>
        <begin position="31"/>
        <end position="56"/>
    </location>
</feature>
<evidence type="ECO:0000313" key="3">
    <source>
        <dbReference type="EMBL" id="EKE67243.1"/>
    </source>
</evidence>
<reference evidence="3 4" key="1">
    <citation type="submission" date="2012-09" db="EMBL/GenBank/DDBJ databases">
        <title>Celeribacter baekdonensis B30 Genome Sequencing.</title>
        <authorList>
            <person name="Wang W."/>
        </authorList>
    </citation>
    <scope>NUCLEOTIDE SEQUENCE [LARGE SCALE GENOMIC DNA]</scope>
    <source>
        <strain evidence="3 4">B30</strain>
    </source>
</reference>
<keyword evidence="1" id="KW-1133">Transmembrane helix</keyword>
<organism evidence="3 4">
    <name type="scientific">Celeribacter baekdonensis B30</name>
    <dbReference type="NCBI Taxonomy" id="1208323"/>
    <lineage>
        <taxon>Bacteria</taxon>
        <taxon>Pseudomonadati</taxon>
        <taxon>Pseudomonadota</taxon>
        <taxon>Alphaproteobacteria</taxon>
        <taxon>Rhodobacterales</taxon>
        <taxon>Roseobacteraceae</taxon>
        <taxon>Celeribacter</taxon>
    </lineage>
</organism>
<feature type="domain" description="EamA" evidence="2">
    <location>
        <begin position="23"/>
        <end position="78"/>
    </location>
</feature>
<evidence type="ECO:0000313" key="4">
    <source>
        <dbReference type="Proteomes" id="UP000006762"/>
    </source>
</evidence>
<dbReference type="AlphaFoldDB" id="K2IWJ4"/>
<dbReference type="STRING" id="1208323.B30_20975"/>
<dbReference type="InterPro" id="IPR037185">
    <property type="entry name" value="EmrE-like"/>
</dbReference>
<gene>
    <name evidence="3" type="ORF">B30_20975</name>
</gene>